<evidence type="ECO:0000259" key="5">
    <source>
        <dbReference type="Pfam" id="PF00171"/>
    </source>
</evidence>
<reference evidence="6 7" key="1">
    <citation type="submission" date="2020-12" db="EMBL/GenBank/DDBJ databases">
        <title>A novel species.</title>
        <authorList>
            <person name="Li K."/>
        </authorList>
    </citation>
    <scope>NUCLEOTIDE SEQUENCE [LARGE SCALE GENOMIC DNA]</scope>
    <source>
        <strain evidence="6 7">ZYC-3</strain>
    </source>
</reference>
<dbReference type="RefSeq" id="WP_200402100.1">
    <property type="nucleotide sequence ID" value="NZ_CP066831.1"/>
</dbReference>
<evidence type="ECO:0000256" key="4">
    <source>
        <dbReference type="RuleBase" id="RU003345"/>
    </source>
</evidence>
<dbReference type="Pfam" id="PF00171">
    <property type="entry name" value="Aldedh"/>
    <property type="match status" value="1"/>
</dbReference>
<accession>A0A7T7L6F7</accession>
<protein>
    <submittedName>
        <fullName evidence="6">Aldehyde dehydrogenase</fullName>
    </submittedName>
</protein>
<proteinExistence type="inferred from homology"/>
<comment type="similarity">
    <text evidence="1 4">Belongs to the aldehyde dehydrogenase family.</text>
</comment>
<dbReference type="FunFam" id="3.40.309.10:FF:000012">
    <property type="entry name" value="Betaine aldehyde dehydrogenase"/>
    <property type="match status" value="1"/>
</dbReference>
<name>A0A7T7L6F7_9ACTN</name>
<dbReference type="AlphaFoldDB" id="A0A7T7L6F7"/>
<dbReference type="InterPro" id="IPR016161">
    <property type="entry name" value="Ald_DH/histidinol_DH"/>
</dbReference>
<dbReference type="PANTHER" id="PTHR11699">
    <property type="entry name" value="ALDEHYDE DEHYDROGENASE-RELATED"/>
    <property type="match status" value="1"/>
</dbReference>
<feature type="domain" description="Aldehyde dehydrogenase" evidence="5">
    <location>
        <begin position="23"/>
        <end position="479"/>
    </location>
</feature>
<dbReference type="GO" id="GO:0016620">
    <property type="term" value="F:oxidoreductase activity, acting on the aldehyde or oxo group of donors, NAD or NADP as acceptor"/>
    <property type="evidence" value="ECO:0007669"/>
    <property type="project" value="InterPro"/>
</dbReference>
<keyword evidence="2 4" id="KW-0560">Oxidoreductase</keyword>
<evidence type="ECO:0000256" key="3">
    <source>
        <dbReference type="PROSITE-ProRule" id="PRU10007"/>
    </source>
</evidence>
<dbReference type="PROSITE" id="PS00687">
    <property type="entry name" value="ALDEHYDE_DEHYDR_GLU"/>
    <property type="match status" value="1"/>
</dbReference>
<keyword evidence="7" id="KW-1185">Reference proteome</keyword>
<dbReference type="Gene3D" id="3.40.605.10">
    <property type="entry name" value="Aldehyde Dehydrogenase, Chain A, domain 1"/>
    <property type="match status" value="1"/>
</dbReference>
<evidence type="ECO:0000313" key="6">
    <source>
        <dbReference type="EMBL" id="QQM47315.1"/>
    </source>
</evidence>
<dbReference type="InterPro" id="IPR016162">
    <property type="entry name" value="Ald_DH_N"/>
</dbReference>
<dbReference type="InterPro" id="IPR029510">
    <property type="entry name" value="Ald_DH_CS_GLU"/>
</dbReference>
<evidence type="ECO:0000256" key="2">
    <source>
        <dbReference type="ARBA" id="ARBA00023002"/>
    </source>
</evidence>
<dbReference type="Gene3D" id="3.40.309.10">
    <property type="entry name" value="Aldehyde Dehydrogenase, Chain A, domain 2"/>
    <property type="match status" value="1"/>
</dbReference>
<evidence type="ECO:0000313" key="7">
    <source>
        <dbReference type="Proteomes" id="UP000595636"/>
    </source>
</evidence>
<dbReference type="FunFam" id="3.40.605.10:FF:000026">
    <property type="entry name" value="Aldehyde dehydrogenase, putative"/>
    <property type="match status" value="1"/>
</dbReference>
<organism evidence="6 7">
    <name type="scientific">Streptomyces liliifuscus</name>
    <dbReference type="NCBI Taxonomy" id="2797636"/>
    <lineage>
        <taxon>Bacteria</taxon>
        <taxon>Bacillati</taxon>
        <taxon>Actinomycetota</taxon>
        <taxon>Actinomycetes</taxon>
        <taxon>Kitasatosporales</taxon>
        <taxon>Streptomycetaceae</taxon>
        <taxon>Streptomyces</taxon>
    </lineage>
</organism>
<dbReference type="InterPro" id="IPR016163">
    <property type="entry name" value="Ald_DH_C"/>
</dbReference>
<feature type="active site" evidence="3">
    <location>
        <position position="257"/>
    </location>
</feature>
<sequence length="483" mass="50959">MHVGARPAVAPGRLFIGGRWEPAAAEAVRELVDPATGQMAATVAEAGACDAGRAAAVALKAFEEGPWPRMSPRERGRILMRAAELLRQHAEEFALLESFNVGKPITLTRRVDIPMAIETFEYYGNLAAGIEGAVRTPAAPSLAYTRREPIGVIAAITPFNFPLVLSSKKIAAALSAGNTVVHKPAAETPLTALRLAEVLQEAGLPDGAYNVVTGDAEAGQALVCDPRIAKVAFTGSTVVGKRIVALGAETLTRVTLELGGKSANLVFADADLDAAVPTAVKAFTFNTGQFCMAGSRLLVERPVYEEVLERLSAACAQIKVGDPLSAETMVGPLAGPAHQAKVISFLERARREGIDVTSAKCPDGPGFYVAPAVLTGVEQQSVYVQEEIFGPVLTVQPFDTEDEAVRMANGTPYGLAAGLQTRDVSRAHRVAARLDAGTVWVNTWAAMDISMPIGGYKQSGYGRENGPEGLDEYLQTKSVIVAL</sequence>
<dbReference type="Proteomes" id="UP000595636">
    <property type="component" value="Chromosome"/>
</dbReference>
<dbReference type="EMBL" id="CP066831">
    <property type="protein sequence ID" value="QQM47315.1"/>
    <property type="molecule type" value="Genomic_DNA"/>
</dbReference>
<dbReference type="FunFam" id="3.40.605.10:FF:000007">
    <property type="entry name" value="NAD/NADP-dependent betaine aldehyde dehydrogenase"/>
    <property type="match status" value="1"/>
</dbReference>
<gene>
    <name evidence="6" type="ORF">JEQ17_47535</name>
</gene>
<dbReference type="InterPro" id="IPR015590">
    <property type="entry name" value="Aldehyde_DH_dom"/>
</dbReference>
<evidence type="ECO:0000256" key="1">
    <source>
        <dbReference type="ARBA" id="ARBA00009986"/>
    </source>
</evidence>
<dbReference type="KEGG" id="slf:JEQ17_47535"/>
<dbReference type="SUPFAM" id="SSF53720">
    <property type="entry name" value="ALDH-like"/>
    <property type="match status" value="1"/>
</dbReference>